<accession>A0A1W5D7D3</accession>
<organism evidence="1 2">
    <name type="scientific">Lasallia pustulata</name>
    <dbReference type="NCBI Taxonomy" id="136370"/>
    <lineage>
        <taxon>Eukaryota</taxon>
        <taxon>Fungi</taxon>
        <taxon>Dikarya</taxon>
        <taxon>Ascomycota</taxon>
        <taxon>Pezizomycotina</taxon>
        <taxon>Lecanoromycetes</taxon>
        <taxon>OSLEUM clade</taxon>
        <taxon>Umbilicariomycetidae</taxon>
        <taxon>Umbilicariales</taxon>
        <taxon>Umbilicariaceae</taxon>
        <taxon>Lasallia</taxon>
    </lineage>
</organism>
<dbReference type="Gene3D" id="3.40.630.10">
    <property type="entry name" value="Zn peptidases"/>
    <property type="match status" value="1"/>
</dbReference>
<dbReference type="SUPFAM" id="SSF53187">
    <property type="entry name" value="Zn-dependent exopeptidases"/>
    <property type="match status" value="1"/>
</dbReference>
<keyword evidence="1" id="KW-0645">Protease</keyword>
<keyword evidence="2" id="KW-1185">Reference proteome</keyword>
<reference evidence="2" key="1">
    <citation type="submission" date="2017-03" db="EMBL/GenBank/DDBJ databases">
        <authorList>
            <person name="Sharma R."/>
            <person name="Thines M."/>
        </authorList>
    </citation>
    <scope>NUCLEOTIDE SEQUENCE [LARGE SCALE GENOMIC DNA]</scope>
</reference>
<keyword evidence="1" id="KW-0378">Hydrolase</keyword>
<evidence type="ECO:0000313" key="2">
    <source>
        <dbReference type="Proteomes" id="UP000192927"/>
    </source>
</evidence>
<keyword evidence="1" id="KW-0031">Aminopeptidase</keyword>
<dbReference type="EMBL" id="FWEW01003038">
    <property type="protein sequence ID" value="SLM38842.1"/>
    <property type="molecule type" value="Genomic_DNA"/>
</dbReference>
<feature type="non-terminal residue" evidence="1">
    <location>
        <position position="118"/>
    </location>
</feature>
<proteinExistence type="predicted"/>
<protein>
    <submittedName>
        <fullName evidence="1">Leucyl aminopeptidase</fullName>
    </submittedName>
</protein>
<evidence type="ECO:0000313" key="1">
    <source>
        <dbReference type="EMBL" id="SLM38842.1"/>
    </source>
</evidence>
<dbReference type="AlphaFoldDB" id="A0A1W5D7D3"/>
<dbReference type="GO" id="GO:0004177">
    <property type="term" value="F:aminopeptidase activity"/>
    <property type="evidence" value="ECO:0007669"/>
    <property type="project" value="UniProtKB-KW"/>
</dbReference>
<sequence>MDITSTKHTYPHVALAGLAAVTYPSRPAYNDTVKPLLKTIKKKNMRKHLETFTAFHTRYYKSDYGVQSATWLLDQVNQTIVASGADKHGATVSKFPHPWGQFSIIARIPGKSNKTVVV</sequence>
<name>A0A1W5D7D3_9LECA</name>
<dbReference type="Proteomes" id="UP000192927">
    <property type="component" value="Unassembled WGS sequence"/>
</dbReference>